<feature type="region of interest" description="Disordered" evidence="4">
    <location>
        <begin position="20"/>
        <end position="40"/>
    </location>
</feature>
<evidence type="ECO:0000259" key="5">
    <source>
        <dbReference type="Pfam" id="PF02558"/>
    </source>
</evidence>
<keyword evidence="3" id="KW-0560">Oxidoreductase</keyword>
<evidence type="ECO:0000259" key="6">
    <source>
        <dbReference type="Pfam" id="PF08546"/>
    </source>
</evidence>
<dbReference type="PANTHER" id="PTHR43765:SF2">
    <property type="entry name" value="2-DEHYDROPANTOATE 2-REDUCTASE"/>
    <property type="match status" value="1"/>
</dbReference>
<feature type="domain" description="Ketopantoate reductase N-terminal" evidence="5">
    <location>
        <begin position="81"/>
        <end position="252"/>
    </location>
</feature>
<evidence type="ECO:0000256" key="1">
    <source>
        <dbReference type="ARBA" id="ARBA00007870"/>
    </source>
</evidence>
<sequence>MPSPKIVRAQLSSRRMAARHLYRRSTGAPHERPPWLQSVLDDATSPPRPFAWTLENLENDKRTKSPEHQRIHSRSDTERRIYVMGVGNLGRLYAACLAQLSNPPPITIVVHRRSLLEHWATDPGIEITRYGTPERVSNLDIEWWTTEKPTIGPVREIADGDHLGNLIVATKAPDAMPQLDSLRRYLGSSSNVLFVQNGVNRLWPPHGPAYNDYRYPGGQHPNWLHGVTMHGVYSEGAFKSVHAAPADITIGPVCSSEKHPDKASYLTEMITKAPHLAARAVSKPQLWLLQLEKLVINSIINPLSAILRVKNGDLFADKDGEVVETMDALLNEASNVLQALVRHESSTQILRGDDASEEALMQRLSATRLREMLHQVGEKVKHNKSSMFQDIEAGKQTEIGELNGWLVETAEMLDQGLDVSSHKIVIGLVEQRVKLDKAELGRHMLLRR</sequence>
<evidence type="ECO:0000256" key="2">
    <source>
        <dbReference type="ARBA" id="ARBA00022857"/>
    </source>
</evidence>
<evidence type="ECO:0000313" key="8">
    <source>
        <dbReference type="Proteomes" id="UP001600888"/>
    </source>
</evidence>
<dbReference type="Pfam" id="PF08546">
    <property type="entry name" value="ApbA_C"/>
    <property type="match status" value="1"/>
</dbReference>
<dbReference type="InterPro" id="IPR008927">
    <property type="entry name" value="6-PGluconate_DH-like_C_sf"/>
</dbReference>
<dbReference type="InterPro" id="IPR013752">
    <property type="entry name" value="KPA_reductase"/>
</dbReference>
<dbReference type="InterPro" id="IPR013332">
    <property type="entry name" value="KPR_N"/>
</dbReference>
<evidence type="ECO:0000256" key="4">
    <source>
        <dbReference type="SAM" id="MobiDB-lite"/>
    </source>
</evidence>
<reference evidence="7 8" key="1">
    <citation type="submission" date="2024-03" db="EMBL/GenBank/DDBJ databases">
        <title>A high-quality draft genome sequence of Diaporthe vaccinii, a causative agent of upright dieback and viscid rot disease in cranberry plants.</title>
        <authorList>
            <person name="Sarrasin M."/>
            <person name="Lang B.F."/>
            <person name="Burger G."/>
        </authorList>
    </citation>
    <scope>NUCLEOTIDE SEQUENCE [LARGE SCALE GENOMIC DNA]</scope>
    <source>
        <strain evidence="7 8">IS7</strain>
    </source>
</reference>
<dbReference type="EMBL" id="JBAWTH010000042">
    <property type="protein sequence ID" value="KAL2283531.1"/>
    <property type="molecule type" value="Genomic_DNA"/>
</dbReference>
<keyword evidence="2" id="KW-0521">NADP</keyword>
<dbReference type="PANTHER" id="PTHR43765">
    <property type="entry name" value="2-DEHYDROPANTOATE 2-REDUCTASE-RELATED"/>
    <property type="match status" value="1"/>
</dbReference>
<dbReference type="Pfam" id="PF02558">
    <property type="entry name" value="ApbA"/>
    <property type="match status" value="1"/>
</dbReference>
<dbReference type="Proteomes" id="UP001600888">
    <property type="component" value="Unassembled WGS sequence"/>
</dbReference>
<dbReference type="InterPro" id="IPR013328">
    <property type="entry name" value="6PGD_dom2"/>
</dbReference>
<dbReference type="Gene3D" id="1.10.1040.10">
    <property type="entry name" value="N-(1-d-carboxylethyl)-l-norvaline Dehydrogenase, domain 2"/>
    <property type="match status" value="1"/>
</dbReference>
<accession>A0ABR4EM87</accession>
<evidence type="ECO:0008006" key="9">
    <source>
        <dbReference type="Google" id="ProtNLM"/>
    </source>
</evidence>
<dbReference type="SUPFAM" id="SSF48179">
    <property type="entry name" value="6-phosphogluconate dehydrogenase C-terminal domain-like"/>
    <property type="match status" value="1"/>
</dbReference>
<evidence type="ECO:0000313" key="7">
    <source>
        <dbReference type="EMBL" id="KAL2283531.1"/>
    </source>
</evidence>
<organism evidence="7 8">
    <name type="scientific">Diaporthe vaccinii</name>
    <dbReference type="NCBI Taxonomy" id="105482"/>
    <lineage>
        <taxon>Eukaryota</taxon>
        <taxon>Fungi</taxon>
        <taxon>Dikarya</taxon>
        <taxon>Ascomycota</taxon>
        <taxon>Pezizomycotina</taxon>
        <taxon>Sordariomycetes</taxon>
        <taxon>Sordariomycetidae</taxon>
        <taxon>Diaporthales</taxon>
        <taxon>Diaporthaceae</taxon>
        <taxon>Diaporthe</taxon>
        <taxon>Diaporthe eres species complex</taxon>
    </lineage>
</organism>
<evidence type="ECO:0000256" key="3">
    <source>
        <dbReference type="ARBA" id="ARBA00023002"/>
    </source>
</evidence>
<feature type="domain" description="Ketopantoate reductase C-terminal" evidence="6">
    <location>
        <begin position="288"/>
        <end position="431"/>
    </location>
</feature>
<comment type="similarity">
    <text evidence="1">Belongs to the ketopantoate reductase family.</text>
</comment>
<gene>
    <name evidence="7" type="ORF">FJTKL_09853</name>
</gene>
<comment type="caution">
    <text evidence="7">The sequence shown here is derived from an EMBL/GenBank/DDBJ whole genome shotgun (WGS) entry which is preliminary data.</text>
</comment>
<proteinExistence type="inferred from homology"/>
<name>A0ABR4EM87_9PEZI</name>
<dbReference type="Gene3D" id="3.40.50.720">
    <property type="entry name" value="NAD(P)-binding Rossmann-like Domain"/>
    <property type="match status" value="1"/>
</dbReference>
<keyword evidence="8" id="KW-1185">Reference proteome</keyword>
<protein>
    <recommendedName>
        <fullName evidence="9">2-dehydropantoate 2-reductase</fullName>
    </recommendedName>
</protein>
<dbReference type="InterPro" id="IPR050838">
    <property type="entry name" value="Ketopantoate_reductase"/>
</dbReference>